<feature type="region of interest" description="Disordered" evidence="1">
    <location>
        <begin position="16"/>
        <end position="50"/>
    </location>
</feature>
<accession>A0A8T1RXK4</accession>
<reference evidence="2 3" key="1">
    <citation type="journal article" date="2020" name="G3 (Bethesda)">
        <title>Draft Genome of the Common Snapping Turtle, Chelydra serpentina, a Model for Phenotypic Plasticity in Reptiles.</title>
        <authorList>
            <person name="Das D."/>
            <person name="Singh S.K."/>
            <person name="Bierstedt J."/>
            <person name="Erickson A."/>
            <person name="Galli G.L.J."/>
            <person name="Crossley D.A. 2nd"/>
            <person name="Rhen T."/>
        </authorList>
    </citation>
    <scope>NUCLEOTIDE SEQUENCE [LARGE SCALE GENOMIC DNA]</scope>
    <source>
        <strain evidence="2">KW</strain>
    </source>
</reference>
<gene>
    <name evidence="2" type="ORF">G0U57_010613</name>
</gene>
<dbReference type="EMBL" id="JAHGAV010002818">
    <property type="protein sequence ID" value="KAG6921075.1"/>
    <property type="molecule type" value="Genomic_DNA"/>
</dbReference>
<comment type="caution">
    <text evidence="2">The sequence shown here is derived from an EMBL/GenBank/DDBJ whole genome shotgun (WGS) entry which is preliminary data.</text>
</comment>
<keyword evidence="3" id="KW-1185">Reference proteome</keyword>
<dbReference type="Proteomes" id="UP000765507">
    <property type="component" value="Unassembled WGS sequence"/>
</dbReference>
<feature type="non-terminal residue" evidence="2">
    <location>
        <position position="1"/>
    </location>
</feature>
<evidence type="ECO:0000256" key="1">
    <source>
        <dbReference type="SAM" id="MobiDB-lite"/>
    </source>
</evidence>
<sequence length="383" mass="40789">GPGCLPRFGMERGELGSGRLLGGFGGGPGPEAAGMDPDGPGSAPLSCAPHPSSEPGFVPLPFFLRRDSPTFWDLCAPIPATEILGSRESSLLWDGGSLVITNTSQGQPGIAGSISRQPPLDLSGFPLAEPWDSLSPDAPAGAGPDFVHPPVTAAHLDPGVPWLMSRINPAGSPPTPPPLDPSGFPSPELWTGLHMDAPLDATPDPALPPVAAACLDPTDVPPTSKTNPDLGEVLAHVSHTLSCRPKGMRVKPLMKRLLKEHGVDLLAFSQDGGYRGVVSFLQEVPGIELWNPEKGEKCRVLSCTFKKNVTDPLPLLCSTLGSFPNGLRIFSLRKAMWQRHGVNLEEFSQQRGYLNTLDYLTKLRGIRLQGLDRGEKCLVQLQK</sequence>
<proteinExistence type="predicted"/>
<organism evidence="2 3">
    <name type="scientific">Chelydra serpentina</name>
    <name type="common">Snapping turtle</name>
    <name type="synonym">Testudo serpentina</name>
    <dbReference type="NCBI Taxonomy" id="8475"/>
    <lineage>
        <taxon>Eukaryota</taxon>
        <taxon>Metazoa</taxon>
        <taxon>Chordata</taxon>
        <taxon>Craniata</taxon>
        <taxon>Vertebrata</taxon>
        <taxon>Euteleostomi</taxon>
        <taxon>Archelosauria</taxon>
        <taxon>Testudinata</taxon>
        <taxon>Testudines</taxon>
        <taxon>Cryptodira</taxon>
        <taxon>Durocryptodira</taxon>
        <taxon>Americhelydia</taxon>
        <taxon>Chelydroidea</taxon>
        <taxon>Chelydridae</taxon>
        <taxon>Chelydra</taxon>
    </lineage>
</organism>
<name>A0A8T1RXK4_CHESE</name>
<feature type="compositionally biased region" description="Gly residues" evidence="1">
    <location>
        <begin position="16"/>
        <end position="29"/>
    </location>
</feature>
<evidence type="ECO:0000313" key="2">
    <source>
        <dbReference type="EMBL" id="KAG6921075.1"/>
    </source>
</evidence>
<feature type="non-terminal residue" evidence="2">
    <location>
        <position position="383"/>
    </location>
</feature>
<feature type="compositionally biased region" description="Low complexity" evidence="1">
    <location>
        <begin position="30"/>
        <end position="41"/>
    </location>
</feature>
<dbReference type="OrthoDB" id="9909891at2759"/>
<dbReference type="AlphaFoldDB" id="A0A8T1RXK4"/>
<protein>
    <submittedName>
        <fullName evidence="2">Uncharacterized protein</fullName>
    </submittedName>
</protein>
<evidence type="ECO:0000313" key="3">
    <source>
        <dbReference type="Proteomes" id="UP000765507"/>
    </source>
</evidence>